<feature type="active site" evidence="9">
    <location>
        <position position="40"/>
    </location>
</feature>
<dbReference type="InterPro" id="IPR052064">
    <property type="entry name" value="Mito_IMP1_subunit"/>
</dbReference>
<evidence type="ECO:0000256" key="6">
    <source>
        <dbReference type="ARBA" id="ARBA00023128"/>
    </source>
</evidence>
<feature type="transmembrane region" description="Helical" evidence="10">
    <location>
        <begin position="197"/>
        <end position="217"/>
    </location>
</feature>
<keyword evidence="6 10" id="KW-0496">Mitochondrion</keyword>
<feature type="active site" evidence="9">
    <location>
        <position position="83"/>
    </location>
</feature>
<keyword evidence="7 10" id="KW-0472">Membrane</keyword>
<organism evidence="12 13">
    <name type="scientific">Astyanax mexicanus</name>
    <name type="common">Blind cave fish</name>
    <name type="synonym">Astyanax fasciatus mexicanus</name>
    <dbReference type="NCBI Taxonomy" id="7994"/>
    <lineage>
        <taxon>Eukaryota</taxon>
        <taxon>Metazoa</taxon>
        <taxon>Chordata</taxon>
        <taxon>Craniata</taxon>
        <taxon>Vertebrata</taxon>
        <taxon>Euteleostomi</taxon>
        <taxon>Actinopterygii</taxon>
        <taxon>Neopterygii</taxon>
        <taxon>Teleostei</taxon>
        <taxon>Ostariophysi</taxon>
        <taxon>Characiformes</taxon>
        <taxon>Characoidei</taxon>
        <taxon>Acestrorhamphidae</taxon>
        <taxon>Acestrorhamphinae</taxon>
        <taxon>Astyanax</taxon>
    </lineage>
</organism>
<name>A0A8B9JLM7_ASTMX</name>
<dbReference type="PRINTS" id="PR00727">
    <property type="entry name" value="LEADERPTASE"/>
</dbReference>
<comment type="caution">
    <text evidence="10">Lacks conserved residue(s) required for the propagation of feature annotation.</text>
</comment>
<comment type="similarity">
    <text evidence="8">Belongs to the peptidase S26 family. IMP1 subfamily.</text>
</comment>
<proteinExistence type="inferred from homology"/>
<dbReference type="PANTHER" id="PTHR12383">
    <property type="entry name" value="PROTEASE FAMILY S26 MITOCHONDRIAL INNER MEMBRANE PROTEASE-RELATED"/>
    <property type="match status" value="1"/>
</dbReference>
<accession>A0A8B9JLM7</accession>
<dbReference type="FunFam" id="2.10.109.10:FF:000010">
    <property type="entry name" value="Mitochondrial inner membrane protease subunit"/>
    <property type="match status" value="1"/>
</dbReference>
<dbReference type="AlphaFoldDB" id="A0A8B9JLM7"/>
<keyword evidence="5 10" id="KW-0378">Hydrolase</keyword>
<feature type="domain" description="Peptidase S26" evidence="11">
    <location>
        <begin position="101"/>
        <end position="142"/>
    </location>
</feature>
<evidence type="ECO:0000256" key="2">
    <source>
        <dbReference type="ARBA" id="ARBA00011805"/>
    </source>
</evidence>
<dbReference type="PANTHER" id="PTHR12383:SF16">
    <property type="entry name" value="MITOCHONDRIAL INNER MEMBRANE PROTEASE SUBUNIT 1"/>
    <property type="match status" value="1"/>
</dbReference>
<keyword evidence="3 10" id="KW-0645">Protease</keyword>
<evidence type="ECO:0000256" key="3">
    <source>
        <dbReference type="ARBA" id="ARBA00022670"/>
    </source>
</evidence>
<evidence type="ECO:0000256" key="7">
    <source>
        <dbReference type="ARBA" id="ARBA00023136"/>
    </source>
</evidence>
<protein>
    <recommendedName>
        <fullName evidence="10">Mitochondrial inner membrane protease subunit</fullName>
        <ecNumber evidence="10">3.4.21.-</ecNumber>
    </recommendedName>
</protein>
<dbReference type="Gene3D" id="2.10.109.10">
    <property type="entry name" value="Umud Fragment, subunit A"/>
    <property type="match status" value="1"/>
</dbReference>
<evidence type="ECO:0000256" key="9">
    <source>
        <dbReference type="PIRSR" id="PIRSR600223-1"/>
    </source>
</evidence>
<keyword evidence="4 10" id="KW-0999">Mitochondrion inner membrane</keyword>
<dbReference type="GO" id="GO:0004252">
    <property type="term" value="F:serine-type endopeptidase activity"/>
    <property type="evidence" value="ECO:0007669"/>
    <property type="project" value="InterPro"/>
</dbReference>
<comment type="subunit">
    <text evidence="2">Heterodimer of 2 subunits, IMMPL1 and IMMPL2.</text>
</comment>
<feature type="transmembrane region" description="Helical" evidence="10">
    <location>
        <begin position="163"/>
        <end position="185"/>
    </location>
</feature>
<evidence type="ECO:0000256" key="10">
    <source>
        <dbReference type="RuleBase" id="RU362041"/>
    </source>
</evidence>
<dbReference type="GO" id="GO:0006627">
    <property type="term" value="P:protein processing involved in protein targeting to mitochondrion"/>
    <property type="evidence" value="ECO:0007669"/>
    <property type="project" value="TreeGrafter"/>
</dbReference>
<evidence type="ECO:0000256" key="8">
    <source>
        <dbReference type="ARBA" id="ARBA00038445"/>
    </source>
</evidence>
<evidence type="ECO:0000256" key="1">
    <source>
        <dbReference type="ARBA" id="ARBA00004273"/>
    </source>
</evidence>
<dbReference type="EC" id="3.4.21.-" evidence="10"/>
<evidence type="ECO:0000256" key="4">
    <source>
        <dbReference type="ARBA" id="ARBA00022792"/>
    </source>
</evidence>
<evidence type="ECO:0000313" key="13">
    <source>
        <dbReference type="Proteomes" id="UP000694621"/>
    </source>
</evidence>
<dbReference type="InterPro" id="IPR036286">
    <property type="entry name" value="LexA/Signal_pep-like_sf"/>
</dbReference>
<keyword evidence="10" id="KW-1133">Transmembrane helix</keyword>
<dbReference type="NCBIfam" id="TIGR02227">
    <property type="entry name" value="sigpep_I_bact"/>
    <property type="match status" value="1"/>
</dbReference>
<dbReference type="Pfam" id="PF10502">
    <property type="entry name" value="Peptidase_S26"/>
    <property type="match status" value="2"/>
</dbReference>
<reference evidence="12" key="1">
    <citation type="submission" date="2025-08" db="UniProtKB">
        <authorList>
            <consortium name="Ensembl"/>
        </authorList>
    </citation>
    <scope>IDENTIFICATION</scope>
</reference>
<sequence length="238" mass="27078">MVYRVLGRALGFVGFTVQYGCIAHCAFEYIGEFVVCSGPSMEPTITNHNVVFSERISRHLYRIEKGDIVIAKSPFNPRMNVCKRVIGIEGDKVCTSEPSDTFKTHTFVPRGHVWLEGDNLSNSTDSRSYGPVPYALIRGRVCLKVRKVRKFYIMYNLHYPYRFCAYWWGVGFCYLLLLFLFAVALTGFRRLWGFEMVLTGSLFDCSCGLLIVSGFCARVRTAGESKPALTETDYFIIN</sequence>
<dbReference type="InterPro" id="IPR000223">
    <property type="entry name" value="Pept_S26A_signal_pept_1"/>
</dbReference>
<dbReference type="SUPFAM" id="SSF51306">
    <property type="entry name" value="LexA/Signal peptidase"/>
    <property type="match status" value="1"/>
</dbReference>
<dbReference type="Proteomes" id="UP000694621">
    <property type="component" value="Unplaced"/>
</dbReference>
<dbReference type="GO" id="GO:0042720">
    <property type="term" value="C:mitochondrial inner membrane peptidase complex"/>
    <property type="evidence" value="ECO:0007669"/>
    <property type="project" value="TreeGrafter"/>
</dbReference>
<comment type="subcellular location">
    <subcellularLocation>
        <location evidence="1 10">Mitochondrion inner membrane</location>
    </subcellularLocation>
</comment>
<evidence type="ECO:0000256" key="5">
    <source>
        <dbReference type="ARBA" id="ARBA00022801"/>
    </source>
</evidence>
<keyword evidence="10" id="KW-0812">Transmembrane</keyword>
<dbReference type="InterPro" id="IPR019533">
    <property type="entry name" value="Peptidase_S26"/>
</dbReference>
<dbReference type="GO" id="GO:0006465">
    <property type="term" value="P:signal peptide processing"/>
    <property type="evidence" value="ECO:0007669"/>
    <property type="project" value="InterPro"/>
</dbReference>
<dbReference type="CDD" id="cd06530">
    <property type="entry name" value="S26_SPase_I"/>
    <property type="match status" value="1"/>
</dbReference>
<evidence type="ECO:0000259" key="11">
    <source>
        <dbReference type="Pfam" id="PF10502"/>
    </source>
</evidence>
<evidence type="ECO:0000313" key="12">
    <source>
        <dbReference type="Ensembl" id="ENSAMXP00005023563.1"/>
    </source>
</evidence>
<dbReference type="Ensembl" id="ENSAMXT00005026031.1">
    <property type="protein sequence ID" value="ENSAMXP00005023563.1"/>
    <property type="gene ID" value="ENSAMXG00005012103.1"/>
</dbReference>
<feature type="domain" description="Peptidase S26" evidence="11">
    <location>
        <begin position="14"/>
        <end position="96"/>
    </location>
</feature>